<keyword evidence="3" id="KW-0489">Methyltransferase</keyword>
<evidence type="ECO:0000313" key="4">
    <source>
        <dbReference type="Proteomes" id="UP000007796"/>
    </source>
</evidence>
<dbReference type="STRING" id="655863.F0XI94"/>
<dbReference type="HOGENOM" id="CLU_010595_0_0_1"/>
<evidence type="ECO:0000313" key="3">
    <source>
        <dbReference type="EMBL" id="EFX03286.1"/>
    </source>
</evidence>
<dbReference type="OrthoDB" id="2013972at2759"/>
<keyword evidence="3" id="KW-0808">Transferase</keyword>
<protein>
    <submittedName>
        <fullName evidence="3">Methyltransferase type 12</fullName>
    </submittedName>
</protein>
<name>F0XI94_GROCL</name>
<dbReference type="AlphaFoldDB" id="F0XI94"/>
<sequence length="418" mass="44748">MTQQPSSPKSGASPSASPAAPRTAASPTVVASSLGASPSAAPAAPPAAASPLLIATSSGASPSAPPIAPLIAASPLLAAASPGTIIPAVPAELVQPFEPLSDDDADSTLEEDAASSTASIASSILHYRTVNGRTYHSDRVGSEGYWAPNDDEANNFLEIIYHALTLAMNGKLYYAPLPDNIQKVLDIGTGTGIWAIDFADAHPEATVIGTDLSPIQPGWVPPNLFFEIENFEEWSFSEQSVDYIHLRYLVGGVRDWTKLFKDAYKTLKPGGWVESYDFDGSAFSDDNTVTNEMALSKWGDIFQQGCDKLGIGASFSPIADKLIRRGMEAAGFVNIVEVPIKIPISEWAADPAMREIGLYTRAAFEGDMNGAVNMPATQLGWSKEEITVYCARMRKEMRNLKIHAYFMTQVMYGQRPLA</sequence>
<dbReference type="SUPFAM" id="SSF53335">
    <property type="entry name" value="S-adenosyl-L-methionine-dependent methyltransferases"/>
    <property type="match status" value="1"/>
</dbReference>
<dbReference type="GO" id="GO:0032259">
    <property type="term" value="P:methylation"/>
    <property type="evidence" value="ECO:0007669"/>
    <property type="project" value="UniProtKB-KW"/>
</dbReference>
<evidence type="ECO:0000256" key="2">
    <source>
        <dbReference type="SAM" id="MobiDB-lite"/>
    </source>
</evidence>
<dbReference type="Proteomes" id="UP000007796">
    <property type="component" value="Unassembled WGS sequence"/>
</dbReference>
<dbReference type="EMBL" id="GL629769">
    <property type="protein sequence ID" value="EFX03286.1"/>
    <property type="molecule type" value="Genomic_DNA"/>
</dbReference>
<comment type="similarity">
    <text evidence="1">Belongs to the methyltransferase superfamily. LaeA methyltransferase family.</text>
</comment>
<dbReference type="Pfam" id="PF13489">
    <property type="entry name" value="Methyltransf_23"/>
    <property type="match status" value="1"/>
</dbReference>
<evidence type="ECO:0000256" key="1">
    <source>
        <dbReference type="ARBA" id="ARBA00038158"/>
    </source>
</evidence>
<feature type="region of interest" description="Disordered" evidence="2">
    <location>
        <begin position="1"/>
        <end position="47"/>
    </location>
</feature>
<organism evidence="4">
    <name type="scientific">Grosmannia clavigera (strain kw1407 / UAMH 11150)</name>
    <name type="common">Blue stain fungus</name>
    <name type="synonym">Graphiocladiella clavigera</name>
    <dbReference type="NCBI Taxonomy" id="655863"/>
    <lineage>
        <taxon>Eukaryota</taxon>
        <taxon>Fungi</taxon>
        <taxon>Dikarya</taxon>
        <taxon>Ascomycota</taxon>
        <taxon>Pezizomycotina</taxon>
        <taxon>Sordariomycetes</taxon>
        <taxon>Sordariomycetidae</taxon>
        <taxon>Ophiostomatales</taxon>
        <taxon>Ophiostomataceae</taxon>
        <taxon>Leptographium</taxon>
    </lineage>
</organism>
<dbReference type="PANTHER" id="PTHR43591">
    <property type="entry name" value="METHYLTRANSFERASE"/>
    <property type="match status" value="1"/>
</dbReference>
<dbReference type="Gene3D" id="3.40.50.150">
    <property type="entry name" value="Vaccinia Virus protein VP39"/>
    <property type="match status" value="1"/>
</dbReference>
<dbReference type="InParanoid" id="F0XI94"/>
<reference evidence="3 4" key="1">
    <citation type="journal article" date="2011" name="Proc. Natl. Acad. Sci. U.S.A.">
        <title>Genome and transcriptome analyses of the mountain pine beetle-fungal symbiont Grosmannia clavigera, a lodgepole pine pathogen.</title>
        <authorList>
            <person name="DiGuistini S."/>
            <person name="Wang Y."/>
            <person name="Liao N.Y."/>
            <person name="Taylor G."/>
            <person name="Tanguay P."/>
            <person name="Feau N."/>
            <person name="Henrissat B."/>
            <person name="Chan S.K."/>
            <person name="Hesse-Orce U."/>
            <person name="Alamouti S.M."/>
            <person name="Tsui C.K.M."/>
            <person name="Docking R.T."/>
            <person name="Levasseur A."/>
            <person name="Haridas S."/>
            <person name="Robertson G."/>
            <person name="Birol I."/>
            <person name="Holt R.A."/>
            <person name="Marra M.A."/>
            <person name="Hamelin R.C."/>
            <person name="Hirst M."/>
            <person name="Jones S.J.M."/>
            <person name="Bohlmann J."/>
            <person name="Breuil C."/>
        </authorList>
    </citation>
    <scope>NUCLEOTIDE SEQUENCE [LARGE SCALE GENOMIC DNA]</scope>
    <source>
        <strain evidence="4">kw1407 / UAMH 11150</strain>
    </source>
</reference>
<dbReference type="GO" id="GO:0008168">
    <property type="term" value="F:methyltransferase activity"/>
    <property type="evidence" value="ECO:0007669"/>
    <property type="project" value="UniProtKB-KW"/>
</dbReference>
<dbReference type="PANTHER" id="PTHR43591:SF10">
    <property type="entry name" value="ABC TRANSMEMBRANE TYPE-1 DOMAIN-CONTAINING PROTEIN-RELATED"/>
    <property type="match status" value="1"/>
</dbReference>
<proteinExistence type="inferred from homology"/>
<dbReference type="RefSeq" id="XP_014172768.1">
    <property type="nucleotide sequence ID" value="XM_014317293.1"/>
</dbReference>
<dbReference type="eggNOG" id="ENOG502QSKG">
    <property type="taxonomic scope" value="Eukaryota"/>
</dbReference>
<gene>
    <name evidence="3" type="ORF">CMQ_3215</name>
</gene>
<accession>F0XI94</accession>
<keyword evidence="4" id="KW-1185">Reference proteome</keyword>
<dbReference type="InterPro" id="IPR029063">
    <property type="entry name" value="SAM-dependent_MTases_sf"/>
</dbReference>
<dbReference type="GeneID" id="25976291"/>
<dbReference type="CDD" id="cd02440">
    <property type="entry name" value="AdoMet_MTases"/>
    <property type="match status" value="1"/>
</dbReference>